<dbReference type="InterPro" id="IPR050834">
    <property type="entry name" value="Glycosyltransf_2"/>
</dbReference>
<dbReference type="InterPro" id="IPR029044">
    <property type="entry name" value="Nucleotide-diphossugar_trans"/>
</dbReference>
<comment type="similarity">
    <text evidence="1">Belongs to the glycosyltransferase 2 family.</text>
</comment>
<organism evidence="5 6">
    <name type="scientific">Rhodopirellula maiorica SM1</name>
    <dbReference type="NCBI Taxonomy" id="1265738"/>
    <lineage>
        <taxon>Bacteria</taxon>
        <taxon>Pseudomonadati</taxon>
        <taxon>Planctomycetota</taxon>
        <taxon>Planctomycetia</taxon>
        <taxon>Pirellulales</taxon>
        <taxon>Pirellulaceae</taxon>
        <taxon>Novipirellula</taxon>
    </lineage>
</organism>
<dbReference type="AlphaFoldDB" id="M5REL2"/>
<evidence type="ECO:0000313" key="6">
    <source>
        <dbReference type="Proteomes" id="UP000011991"/>
    </source>
</evidence>
<proteinExistence type="inferred from homology"/>
<protein>
    <submittedName>
        <fullName evidence="5">Glycosyl transferase, group 2 family protein</fullName>
    </submittedName>
</protein>
<feature type="domain" description="Glycosyltransferase 2-like" evidence="4">
    <location>
        <begin position="2"/>
        <end position="161"/>
    </location>
</feature>
<dbReference type="InterPro" id="IPR001173">
    <property type="entry name" value="Glyco_trans_2-like"/>
</dbReference>
<accession>M5REL2</accession>
<sequence>MISVYNDEDFLAESLESILQQTFTDFELIVVNDGSTDSSAEILDRLAQRDSRIRVIDQSNQGLTRALINGCDLARGIYIARQDADDWSDRERLQKQFEVLESRRDLSFVSCWAEGITKEGQVLELVTRPVDSNVATEELRFQRQGPPAHGTVMFRKDIYQQVGGYRPQFYFSQDSDLWLRMAEKGPVLYLPETLYRYRRDAESLSSVRHDIQYEFGEFGQACHSVRASGGDESQLLAQAEELTSRVVAGAVDASTDQQRVAATQYLIGSQLAINGDPSAATYLWTVIRQRPWHLKAWVRLFQVWLNFGRPSSAG</sequence>
<comment type="caution">
    <text evidence="5">The sequence shown here is derived from an EMBL/GenBank/DDBJ whole genome shotgun (WGS) entry which is preliminary data.</text>
</comment>
<evidence type="ECO:0000313" key="5">
    <source>
        <dbReference type="EMBL" id="EMI17903.1"/>
    </source>
</evidence>
<dbReference type="PATRIC" id="fig|1265738.3.peg.5215"/>
<dbReference type="CDD" id="cd00761">
    <property type="entry name" value="Glyco_tranf_GTA_type"/>
    <property type="match status" value="1"/>
</dbReference>
<evidence type="ECO:0000259" key="4">
    <source>
        <dbReference type="Pfam" id="PF00535"/>
    </source>
</evidence>
<keyword evidence="6" id="KW-1185">Reference proteome</keyword>
<dbReference type="PANTHER" id="PTHR43685:SF5">
    <property type="entry name" value="GLYCOSYLTRANSFERASE EPSE-RELATED"/>
    <property type="match status" value="1"/>
</dbReference>
<dbReference type="Pfam" id="PF00535">
    <property type="entry name" value="Glycos_transf_2"/>
    <property type="match status" value="1"/>
</dbReference>
<evidence type="ECO:0000256" key="1">
    <source>
        <dbReference type="ARBA" id="ARBA00006739"/>
    </source>
</evidence>
<keyword evidence="3 5" id="KW-0808">Transferase</keyword>
<reference evidence="5 6" key="1">
    <citation type="journal article" date="2013" name="Mar. Genomics">
        <title>Expression of sulfatases in Rhodopirellula baltica and the diversity of sulfatases in the genus Rhodopirellula.</title>
        <authorList>
            <person name="Wegner C.E."/>
            <person name="Richter-Heitmann T."/>
            <person name="Klindworth A."/>
            <person name="Klockow C."/>
            <person name="Richter M."/>
            <person name="Achstetter T."/>
            <person name="Glockner F.O."/>
            <person name="Harder J."/>
        </authorList>
    </citation>
    <scope>NUCLEOTIDE SEQUENCE [LARGE SCALE GENOMIC DNA]</scope>
    <source>
        <strain evidence="5 6">SM1</strain>
    </source>
</reference>
<evidence type="ECO:0000256" key="2">
    <source>
        <dbReference type="ARBA" id="ARBA00022676"/>
    </source>
</evidence>
<dbReference type="GO" id="GO:0016757">
    <property type="term" value="F:glycosyltransferase activity"/>
    <property type="evidence" value="ECO:0007669"/>
    <property type="project" value="UniProtKB-KW"/>
</dbReference>
<name>M5REL2_9BACT</name>
<dbReference type="Gene3D" id="3.90.550.10">
    <property type="entry name" value="Spore Coat Polysaccharide Biosynthesis Protein SpsA, Chain A"/>
    <property type="match status" value="1"/>
</dbReference>
<dbReference type="EMBL" id="ANOG01000737">
    <property type="protein sequence ID" value="EMI17903.1"/>
    <property type="molecule type" value="Genomic_DNA"/>
</dbReference>
<dbReference type="Proteomes" id="UP000011991">
    <property type="component" value="Unassembled WGS sequence"/>
</dbReference>
<dbReference type="SUPFAM" id="SSF53448">
    <property type="entry name" value="Nucleotide-diphospho-sugar transferases"/>
    <property type="match status" value="1"/>
</dbReference>
<evidence type="ECO:0000256" key="3">
    <source>
        <dbReference type="ARBA" id="ARBA00022679"/>
    </source>
</evidence>
<dbReference type="PANTHER" id="PTHR43685">
    <property type="entry name" value="GLYCOSYLTRANSFERASE"/>
    <property type="match status" value="1"/>
</dbReference>
<gene>
    <name evidence="5" type="ORF">RMSM_05189</name>
</gene>
<keyword evidence="2" id="KW-0328">Glycosyltransferase</keyword>